<sequence length="135" mass="14906">SLVFETTHEDVVLTRRGLLSRLCSLYDPLGLCAPVTVAGKIRMKELVIQGKGWDETVDQDHGADELDTVLDELRSEDVETQTDLLTKLLGSDAGDARALTPNHFLIQRGSIDPPPGNYATLNPRQHCHYLQGIID</sequence>
<dbReference type="STRING" id="6832.A0A553P7U7"/>
<dbReference type="EMBL" id="VCGU01000007">
    <property type="protein sequence ID" value="TRY73766.1"/>
    <property type="molecule type" value="Genomic_DNA"/>
</dbReference>
<feature type="non-terminal residue" evidence="1">
    <location>
        <position position="135"/>
    </location>
</feature>
<feature type="non-terminal residue" evidence="1">
    <location>
        <position position="1"/>
    </location>
</feature>
<gene>
    <name evidence="1" type="ORF">TCAL_17462</name>
</gene>
<evidence type="ECO:0000313" key="1">
    <source>
        <dbReference type="EMBL" id="TRY73766.1"/>
    </source>
</evidence>
<protein>
    <submittedName>
        <fullName evidence="1">Uncharacterized protein</fullName>
    </submittedName>
</protein>
<accession>A0A553P7U7</accession>
<dbReference type="Pfam" id="PF05380">
    <property type="entry name" value="Peptidase_A17"/>
    <property type="match status" value="1"/>
</dbReference>
<comment type="caution">
    <text evidence="1">The sequence shown here is derived from an EMBL/GenBank/DDBJ whole genome shotgun (WGS) entry which is preliminary data.</text>
</comment>
<reference evidence="1 2" key="1">
    <citation type="journal article" date="2018" name="Nat. Ecol. Evol.">
        <title>Genomic signatures of mitonuclear coevolution across populations of Tigriopus californicus.</title>
        <authorList>
            <person name="Barreto F.S."/>
            <person name="Watson E.T."/>
            <person name="Lima T.G."/>
            <person name="Willett C.S."/>
            <person name="Edmands S."/>
            <person name="Li W."/>
            <person name="Burton R.S."/>
        </authorList>
    </citation>
    <scope>NUCLEOTIDE SEQUENCE [LARGE SCALE GENOMIC DNA]</scope>
    <source>
        <strain evidence="1 2">San Diego</strain>
    </source>
</reference>
<dbReference type="PANTHER" id="PTHR47331">
    <property type="entry name" value="PHD-TYPE DOMAIN-CONTAINING PROTEIN"/>
    <property type="match status" value="1"/>
</dbReference>
<dbReference type="AlphaFoldDB" id="A0A553P7U7"/>
<dbReference type="Proteomes" id="UP000318571">
    <property type="component" value="Chromosome 3"/>
</dbReference>
<keyword evidence="2" id="KW-1185">Reference proteome</keyword>
<dbReference type="InterPro" id="IPR008042">
    <property type="entry name" value="Retrotrans_Pao"/>
</dbReference>
<evidence type="ECO:0000313" key="2">
    <source>
        <dbReference type="Proteomes" id="UP000318571"/>
    </source>
</evidence>
<organism evidence="1 2">
    <name type="scientific">Tigriopus californicus</name>
    <name type="common">Marine copepod</name>
    <dbReference type="NCBI Taxonomy" id="6832"/>
    <lineage>
        <taxon>Eukaryota</taxon>
        <taxon>Metazoa</taxon>
        <taxon>Ecdysozoa</taxon>
        <taxon>Arthropoda</taxon>
        <taxon>Crustacea</taxon>
        <taxon>Multicrustacea</taxon>
        <taxon>Hexanauplia</taxon>
        <taxon>Copepoda</taxon>
        <taxon>Harpacticoida</taxon>
        <taxon>Harpacticidae</taxon>
        <taxon>Tigriopus</taxon>
    </lineage>
</organism>
<dbReference type="PANTHER" id="PTHR47331:SF6">
    <property type="entry name" value="DOUBLECORTIN DOMAIN-CONTAINING PROTEIN"/>
    <property type="match status" value="1"/>
</dbReference>
<proteinExistence type="predicted"/>
<name>A0A553P7U7_TIGCA</name>